<dbReference type="GO" id="GO:0004674">
    <property type="term" value="F:protein serine/threonine kinase activity"/>
    <property type="evidence" value="ECO:0007669"/>
    <property type="project" value="TreeGrafter"/>
</dbReference>
<keyword evidence="2" id="KW-0418">Kinase</keyword>
<dbReference type="AlphaFoldDB" id="A0AAD9GK21"/>
<proteinExistence type="predicted"/>
<evidence type="ECO:0000313" key="2">
    <source>
        <dbReference type="EMBL" id="KAK1939917.1"/>
    </source>
</evidence>
<protein>
    <submittedName>
        <fullName evidence="2">Serine/threonine-protein kinase</fullName>
    </submittedName>
</protein>
<dbReference type="PROSITE" id="PS50011">
    <property type="entry name" value="PROTEIN_KINASE_DOM"/>
    <property type="match status" value="1"/>
</dbReference>
<evidence type="ECO:0000313" key="3">
    <source>
        <dbReference type="Proteomes" id="UP001259832"/>
    </source>
</evidence>
<dbReference type="InterPro" id="IPR011009">
    <property type="entry name" value="Kinase-like_dom_sf"/>
</dbReference>
<name>A0AAD9GK21_9STRA</name>
<dbReference type="InterPro" id="IPR051681">
    <property type="entry name" value="Ser/Thr_Kinases-Pseudokinases"/>
</dbReference>
<accession>A0AAD9GK21</accession>
<dbReference type="PANTHER" id="PTHR44329">
    <property type="entry name" value="SERINE/THREONINE-PROTEIN KINASE TNNI3K-RELATED"/>
    <property type="match status" value="1"/>
</dbReference>
<organism evidence="2 3">
    <name type="scientific">Phytophthora citrophthora</name>
    <dbReference type="NCBI Taxonomy" id="4793"/>
    <lineage>
        <taxon>Eukaryota</taxon>
        <taxon>Sar</taxon>
        <taxon>Stramenopiles</taxon>
        <taxon>Oomycota</taxon>
        <taxon>Peronosporomycetes</taxon>
        <taxon>Peronosporales</taxon>
        <taxon>Peronosporaceae</taxon>
        <taxon>Phytophthora</taxon>
    </lineage>
</organism>
<dbReference type="Pfam" id="PF00069">
    <property type="entry name" value="Pkinase"/>
    <property type="match status" value="1"/>
</dbReference>
<evidence type="ECO:0000259" key="1">
    <source>
        <dbReference type="PROSITE" id="PS50011"/>
    </source>
</evidence>
<keyword evidence="2" id="KW-0808">Transferase</keyword>
<dbReference type="InterPro" id="IPR000719">
    <property type="entry name" value="Prot_kinase_dom"/>
</dbReference>
<gene>
    <name evidence="2" type="ORF">P3T76_008240</name>
</gene>
<dbReference type="EMBL" id="JASMQC010000015">
    <property type="protein sequence ID" value="KAK1939917.1"/>
    <property type="molecule type" value="Genomic_DNA"/>
</dbReference>
<sequence>MGHGNSSAKLCDFGLASLASHRPKPLSVTEISALGAIRWKAPEVLLGSGPTFASDIYSLGMCFIELLTGEYPWGTTMLDSVVKHKVTKQKMLPPFPEKIDDKGWNLITRMCCFDPEHRIKIGTVVNVVSEVLTLHYAGIN</sequence>
<dbReference type="GO" id="GO:0005524">
    <property type="term" value="F:ATP binding"/>
    <property type="evidence" value="ECO:0007669"/>
    <property type="project" value="InterPro"/>
</dbReference>
<comment type="caution">
    <text evidence="2">The sequence shown here is derived from an EMBL/GenBank/DDBJ whole genome shotgun (WGS) entry which is preliminary data.</text>
</comment>
<dbReference type="Gene3D" id="1.10.510.10">
    <property type="entry name" value="Transferase(Phosphotransferase) domain 1"/>
    <property type="match status" value="1"/>
</dbReference>
<reference evidence="2" key="1">
    <citation type="submission" date="2023-08" db="EMBL/GenBank/DDBJ databases">
        <title>Reference Genome Resource for the Citrus Pathogen Phytophthora citrophthora.</title>
        <authorList>
            <person name="Moller H."/>
            <person name="Coetzee B."/>
            <person name="Rose L.J."/>
            <person name="Van Niekerk J.M."/>
        </authorList>
    </citation>
    <scope>NUCLEOTIDE SEQUENCE</scope>
    <source>
        <strain evidence="2">STE-U-9442</strain>
    </source>
</reference>
<dbReference type="PANTHER" id="PTHR44329:SF214">
    <property type="entry name" value="PROTEIN KINASE DOMAIN-CONTAINING PROTEIN"/>
    <property type="match status" value="1"/>
</dbReference>
<keyword evidence="3" id="KW-1185">Reference proteome</keyword>
<dbReference type="Proteomes" id="UP001259832">
    <property type="component" value="Unassembled WGS sequence"/>
</dbReference>
<feature type="domain" description="Protein kinase" evidence="1">
    <location>
        <begin position="1"/>
        <end position="132"/>
    </location>
</feature>
<dbReference type="SUPFAM" id="SSF56112">
    <property type="entry name" value="Protein kinase-like (PK-like)"/>
    <property type="match status" value="1"/>
</dbReference>